<dbReference type="InterPro" id="IPR001222">
    <property type="entry name" value="Znf_TFIIS"/>
</dbReference>
<comment type="subunit">
    <text evidence="2">Component of the RNA polymerase II (Pol II) complex consisting of 12 subunits.</text>
</comment>
<dbReference type="SMART" id="SM00661">
    <property type="entry name" value="RPOL9"/>
    <property type="match status" value="1"/>
</dbReference>
<evidence type="ECO:0000256" key="4">
    <source>
        <dbReference type="ARBA" id="ARBA00022478"/>
    </source>
</evidence>
<evidence type="ECO:0000256" key="5">
    <source>
        <dbReference type="ARBA" id="ARBA00022723"/>
    </source>
</evidence>
<comment type="similarity">
    <text evidence="12">Belongs to the archaeal rpoM/eukaryotic RPA12/RPB9/RPC11 RNA polymerase family.</text>
</comment>
<keyword evidence="5 12" id="KW-0479">Metal-binding</keyword>
<accession>A0AAN6ZZC4</accession>
<reference evidence="15" key="2">
    <citation type="submission" date="2023-05" db="EMBL/GenBank/DDBJ databases">
        <authorList>
            <consortium name="Lawrence Berkeley National Laboratory"/>
            <person name="Steindorff A."/>
            <person name="Hensen N."/>
            <person name="Bonometti L."/>
            <person name="Westerberg I."/>
            <person name="Brannstrom I.O."/>
            <person name="Guillou S."/>
            <person name="Cros-Aarteil S."/>
            <person name="Calhoun S."/>
            <person name="Haridas S."/>
            <person name="Kuo A."/>
            <person name="Mondo S."/>
            <person name="Pangilinan J."/>
            <person name="Riley R."/>
            <person name="Labutti K."/>
            <person name="Andreopoulos B."/>
            <person name="Lipzen A."/>
            <person name="Chen C."/>
            <person name="Yanf M."/>
            <person name="Daum C."/>
            <person name="Ng V."/>
            <person name="Clum A."/>
            <person name="Ohm R."/>
            <person name="Martin F."/>
            <person name="Silar P."/>
            <person name="Natvig D."/>
            <person name="Lalanne C."/>
            <person name="Gautier V."/>
            <person name="Ament-Velasquez S.L."/>
            <person name="Kruys A."/>
            <person name="Hutchinson M.I."/>
            <person name="Powell A.J."/>
            <person name="Barry K."/>
            <person name="Miller A.N."/>
            <person name="Grigoriev I.V."/>
            <person name="Debuchy R."/>
            <person name="Gladieux P."/>
            <person name="Thoren M.H."/>
            <person name="Johannesson H."/>
        </authorList>
    </citation>
    <scope>NUCLEOTIDE SEQUENCE</scope>
    <source>
        <strain evidence="15">CBS 538.74</strain>
    </source>
</reference>
<evidence type="ECO:0000256" key="3">
    <source>
        <dbReference type="ARBA" id="ARBA00015926"/>
    </source>
</evidence>
<protein>
    <recommendedName>
        <fullName evidence="3">DNA-directed RNA polymerase II subunit RPB9</fullName>
    </recommendedName>
    <alternativeName>
        <fullName evidence="10">DNA-directed RNA polymerase II subunit 9</fullName>
    </alternativeName>
</protein>
<evidence type="ECO:0000256" key="2">
    <source>
        <dbReference type="ARBA" id="ARBA00011730"/>
    </source>
</evidence>
<evidence type="ECO:0000259" key="14">
    <source>
        <dbReference type="PROSITE" id="PS51133"/>
    </source>
</evidence>
<dbReference type="PANTHER" id="PTHR11239:SF1">
    <property type="entry name" value="DNA-DIRECTED RNA POLYMERASE II SUBUNIT RPB9"/>
    <property type="match status" value="1"/>
</dbReference>
<evidence type="ECO:0000256" key="1">
    <source>
        <dbReference type="ARBA" id="ARBA00004604"/>
    </source>
</evidence>
<evidence type="ECO:0000256" key="13">
    <source>
        <dbReference type="SAM" id="MobiDB-lite"/>
    </source>
</evidence>
<dbReference type="GO" id="GO:0001193">
    <property type="term" value="P:maintenance of transcriptional fidelity during transcription elongation by RNA polymerase II"/>
    <property type="evidence" value="ECO:0007669"/>
    <property type="project" value="TreeGrafter"/>
</dbReference>
<dbReference type="SMART" id="SM00440">
    <property type="entry name" value="ZnF_C2C2"/>
    <property type="match status" value="1"/>
</dbReference>
<feature type="compositionally biased region" description="Polar residues" evidence="13">
    <location>
        <begin position="74"/>
        <end position="90"/>
    </location>
</feature>
<sequence>MSSPAGSASDDRKKPAEQITFRFCSECSNMLYPKEDEVDRKLMFTCRTCNFSEEATSSCIFRNAMNNAAGETAGVTQDVGSDPTVGSDSLSSDAMDSGRRGSGSSGLSSSSTTSACISPCIGCGSMVVCETCGDHFSMRPSDRGTPELEHDEASILEFGRDVDLDDDEELDVDIDGVEIVPWTGETLDELAALMSQTEDFFGLRDVHLGMEEKVLVAAALKSQAVPTLLPRSKKTCPACQHDEAVFFQSQQRSAETGMVRSPVRRPEQPHKLFYVCCDCGNIFQ</sequence>
<reference evidence="15" key="1">
    <citation type="journal article" date="2023" name="Mol. Phylogenet. Evol.">
        <title>Genome-scale phylogeny and comparative genomics of the fungal order Sordariales.</title>
        <authorList>
            <person name="Hensen N."/>
            <person name="Bonometti L."/>
            <person name="Westerberg I."/>
            <person name="Brannstrom I.O."/>
            <person name="Guillou S."/>
            <person name="Cros-Aarteil S."/>
            <person name="Calhoun S."/>
            <person name="Haridas S."/>
            <person name="Kuo A."/>
            <person name="Mondo S."/>
            <person name="Pangilinan J."/>
            <person name="Riley R."/>
            <person name="LaButti K."/>
            <person name="Andreopoulos B."/>
            <person name="Lipzen A."/>
            <person name="Chen C."/>
            <person name="Yan M."/>
            <person name="Daum C."/>
            <person name="Ng V."/>
            <person name="Clum A."/>
            <person name="Steindorff A."/>
            <person name="Ohm R.A."/>
            <person name="Martin F."/>
            <person name="Silar P."/>
            <person name="Natvig D.O."/>
            <person name="Lalanne C."/>
            <person name="Gautier V."/>
            <person name="Ament-Velasquez S.L."/>
            <person name="Kruys A."/>
            <person name="Hutchinson M.I."/>
            <person name="Powell A.J."/>
            <person name="Barry K."/>
            <person name="Miller A.N."/>
            <person name="Grigoriev I.V."/>
            <person name="Debuchy R."/>
            <person name="Gladieux P."/>
            <person name="Hiltunen Thoren M."/>
            <person name="Johannesson H."/>
        </authorList>
    </citation>
    <scope>NUCLEOTIDE SEQUENCE</scope>
    <source>
        <strain evidence="15">CBS 538.74</strain>
    </source>
</reference>
<evidence type="ECO:0000256" key="10">
    <source>
        <dbReference type="ARBA" id="ARBA00042129"/>
    </source>
</evidence>
<dbReference type="GO" id="GO:0003676">
    <property type="term" value="F:nucleic acid binding"/>
    <property type="evidence" value="ECO:0007669"/>
    <property type="project" value="InterPro"/>
</dbReference>
<dbReference type="PROSITE" id="PS51133">
    <property type="entry name" value="ZF_TFIIS_2"/>
    <property type="match status" value="1"/>
</dbReference>
<dbReference type="AlphaFoldDB" id="A0AAN6ZZC4"/>
<evidence type="ECO:0000256" key="8">
    <source>
        <dbReference type="ARBA" id="ARBA00023163"/>
    </source>
</evidence>
<comment type="caution">
    <text evidence="15">The sequence shown here is derived from an EMBL/GenBank/DDBJ whole genome shotgun (WGS) entry which is preliminary data.</text>
</comment>
<dbReference type="GO" id="GO:0006367">
    <property type="term" value="P:transcription initiation at RNA polymerase II promoter"/>
    <property type="evidence" value="ECO:0007669"/>
    <property type="project" value="TreeGrafter"/>
</dbReference>
<dbReference type="GO" id="GO:0003899">
    <property type="term" value="F:DNA-directed RNA polymerase activity"/>
    <property type="evidence" value="ECO:0007669"/>
    <property type="project" value="InterPro"/>
</dbReference>
<evidence type="ECO:0000313" key="15">
    <source>
        <dbReference type="EMBL" id="KAK4155768.1"/>
    </source>
</evidence>
<dbReference type="Proteomes" id="UP001302745">
    <property type="component" value="Unassembled WGS sequence"/>
</dbReference>
<dbReference type="GO" id="GO:0006283">
    <property type="term" value="P:transcription-coupled nucleotide-excision repair"/>
    <property type="evidence" value="ECO:0007669"/>
    <property type="project" value="TreeGrafter"/>
</dbReference>
<keyword evidence="16" id="KW-1185">Reference proteome</keyword>
<evidence type="ECO:0000256" key="9">
    <source>
        <dbReference type="ARBA" id="ARBA00023242"/>
    </source>
</evidence>
<dbReference type="FunFam" id="2.20.25.10:FF:000008">
    <property type="entry name" value="DNA-directed RNA polymerase II subunit RPB9"/>
    <property type="match status" value="1"/>
</dbReference>
<dbReference type="EMBL" id="MU856881">
    <property type="protein sequence ID" value="KAK4155768.1"/>
    <property type="molecule type" value="Genomic_DNA"/>
</dbReference>
<feature type="domain" description="TFIIS-type" evidence="14">
    <location>
        <begin position="232"/>
        <end position="284"/>
    </location>
</feature>
<feature type="compositionally biased region" description="Low complexity" evidence="13">
    <location>
        <begin position="105"/>
        <end position="114"/>
    </location>
</feature>
<dbReference type="GO" id="GO:0005665">
    <property type="term" value="C:RNA polymerase II, core complex"/>
    <property type="evidence" value="ECO:0007669"/>
    <property type="project" value="TreeGrafter"/>
</dbReference>
<dbReference type="InterPro" id="IPR034012">
    <property type="entry name" value="Zn_ribbon_RPB9_C"/>
</dbReference>
<evidence type="ECO:0000256" key="6">
    <source>
        <dbReference type="ARBA" id="ARBA00022771"/>
    </source>
</evidence>
<evidence type="ECO:0000256" key="7">
    <source>
        <dbReference type="ARBA" id="ARBA00022833"/>
    </source>
</evidence>
<evidence type="ECO:0000256" key="12">
    <source>
        <dbReference type="RuleBase" id="RU003474"/>
    </source>
</evidence>
<feature type="region of interest" description="Disordered" evidence="13">
    <location>
        <begin position="73"/>
        <end position="114"/>
    </location>
</feature>
<dbReference type="InterPro" id="IPR012164">
    <property type="entry name" value="Rpa12/Rpb9/Rpc10/TFS"/>
</dbReference>
<dbReference type="GO" id="GO:0005730">
    <property type="term" value="C:nucleolus"/>
    <property type="evidence" value="ECO:0007669"/>
    <property type="project" value="UniProtKB-SubCell"/>
</dbReference>
<proteinExistence type="inferred from homology"/>
<dbReference type="PANTHER" id="PTHR11239">
    <property type="entry name" value="DNA-DIRECTED RNA POLYMERASE"/>
    <property type="match status" value="1"/>
</dbReference>
<keyword evidence="9" id="KW-0539">Nucleus</keyword>
<dbReference type="Pfam" id="PF02150">
    <property type="entry name" value="Zn_ribbon_RPB9"/>
    <property type="match status" value="1"/>
</dbReference>
<gene>
    <name evidence="15" type="ORF">C8A00DRAFT_13222</name>
</gene>
<keyword evidence="8 12" id="KW-0804">Transcription</keyword>
<dbReference type="SUPFAM" id="SSF57783">
    <property type="entry name" value="Zinc beta-ribbon"/>
    <property type="match status" value="2"/>
</dbReference>
<evidence type="ECO:0000256" key="11">
    <source>
        <dbReference type="PROSITE-ProRule" id="PRU00472"/>
    </source>
</evidence>
<keyword evidence="7" id="KW-0862">Zinc</keyword>
<comment type="subcellular location">
    <subcellularLocation>
        <location evidence="1">Nucleus</location>
        <location evidence="1">Nucleolus</location>
    </subcellularLocation>
</comment>
<dbReference type="InterPro" id="IPR001529">
    <property type="entry name" value="Zn_ribbon_RPB9"/>
</dbReference>
<dbReference type="Gene3D" id="2.20.25.10">
    <property type="match status" value="2"/>
</dbReference>
<name>A0AAN6ZZC4_9PEZI</name>
<organism evidence="15 16">
    <name type="scientific">Chaetomidium leptoderma</name>
    <dbReference type="NCBI Taxonomy" id="669021"/>
    <lineage>
        <taxon>Eukaryota</taxon>
        <taxon>Fungi</taxon>
        <taxon>Dikarya</taxon>
        <taxon>Ascomycota</taxon>
        <taxon>Pezizomycotina</taxon>
        <taxon>Sordariomycetes</taxon>
        <taxon>Sordariomycetidae</taxon>
        <taxon>Sordariales</taxon>
        <taxon>Chaetomiaceae</taxon>
        <taxon>Chaetomidium</taxon>
    </lineage>
</organism>
<keyword evidence="4 12" id="KW-0240">DNA-directed RNA polymerase</keyword>
<keyword evidence="6 11" id="KW-0863">Zinc-finger</keyword>
<evidence type="ECO:0000313" key="16">
    <source>
        <dbReference type="Proteomes" id="UP001302745"/>
    </source>
</evidence>
<dbReference type="Pfam" id="PF01096">
    <property type="entry name" value="Zn_ribbon_TFIIS"/>
    <property type="match status" value="1"/>
</dbReference>
<dbReference type="GO" id="GO:0008270">
    <property type="term" value="F:zinc ion binding"/>
    <property type="evidence" value="ECO:0007669"/>
    <property type="project" value="UniProtKB-KW"/>
</dbReference>
<dbReference type="CDD" id="cd10508">
    <property type="entry name" value="Zn-ribbon_RPB9"/>
    <property type="match status" value="1"/>
</dbReference>